<dbReference type="EMBL" id="LFRF01000037">
    <property type="protein sequence ID" value="KND87388.1"/>
    <property type="molecule type" value="Genomic_DNA"/>
</dbReference>
<organism evidence="2 3">
    <name type="scientific">Tolypocladium ophioglossoides (strain CBS 100239)</name>
    <name type="common">Snaketongue truffleclub</name>
    <name type="synonym">Elaphocordyceps ophioglossoides</name>
    <dbReference type="NCBI Taxonomy" id="1163406"/>
    <lineage>
        <taxon>Eukaryota</taxon>
        <taxon>Fungi</taxon>
        <taxon>Dikarya</taxon>
        <taxon>Ascomycota</taxon>
        <taxon>Pezizomycotina</taxon>
        <taxon>Sordariomycetes</taxon>
        <taxon>Hypocreomycetidae</taxon>
        <taxon>Hypocreales</taxon>
        <taxon>Ophiocordycipitaceae</taxon>
        <taxon>Tolypocladium</taxon>
    </lineage>
</organism>
<evidence type="ECO:0000313" key="2">
    <source>
        <dbReference type="EMBL" id="KND87388.1"/>
    </source>
</evidence>
<feature type="region of interest" description="Disordered" evidence="1">
    <location>
        <begin position="102"/>
        <end position="126"/>
    </location>
</feature>
<proteinExistence type="predicted"/>
<dbReference type="Proteomes" id="UP000036947">
    <property type="component" value="Unassembled WGS sequence"/>
</dbReference>
<dbReference type="Gene3D" id="1.10.510.10">
    <property type="entry name" value="Transferase(Phosphotransferase) domain 1"/>
    <property type="match status" value="1"/>
</dbReference>
<accession>A0A0L0MZQ6</accession>
<reference evidence="2 3" key="1">
    <citation type="journal article" date="2015" name="BMC Genomics">
        <title>The genome of the truffle-parasite Tolypocladium ophioglossoides and the evolution of antifungal peptaibiotics.</title>
        <authorList>
            <person name="Quandt C.A."/>
            <person name="Bushley K.E."/>
            <person name="Spatafora J.W."/>
        </authorList>
    </citation>
    <scope>NUCLEOTIDE SEQUENCE [LARGE SCALE GENOMIC DNA]</scope>
    <source>
        <strain evidence="2 3">CBS 100239</strain>
    </source>
</reference>
<evidence type="ECO:0000256" key="1">
    <source>
        <dbReference type="SAM" id="MobiDB-lite"/>
    </source>
</evidence>
<comment type="caution">
    <text evidence="2">The sequence shown here is derived from an EMBL/GenBank/DDBJ whole genome shotgun (WGS) entry which is preliminary data.</text>
</comment>
<gene>
    <name evidence="2" type="ORF">TOPH_07965</name>
</gene>
<evidence type="ECO:0000313" key="3">
    <source>
        <dbReference type="Proteomes" id="UP000036947"/>
    </source>
</evidence>
<keyword evidence="3" id="KW-1185">Reference proteome</keyword>
<dbReference type="STRING" id="1163406.A0A0L0MZQ6"/>
<dbReference type="AlphaFoldDB" id="A0A0L0MZQ6"/>
<name>A0A0L0MZQ6_TOLOC</name>
<sequence>MASRNLSTAAMLQPQSGARGLRHLAGINMEHPGREYVRRFEDSFKLKGPSGEHGVFVMTPLAMSAWDFLERGSLFRVYDSESEERNNAYHLAAMTALLGPPPPEFLRRSTETSKYWNKHARSSNPP</sequence>
<dbReference type="OrthoDB" id="5979581at2759"/>
<feature type="compositionally biased region" description="Basic residues" evidence="1">
    <location>
        <begin position="116"/>
        <end position="126"/>
    </location>
</feature>
<protein>
    <submittedName>
        <fullName evidence="2">Uncharacterized protein</fullName>
    </submittedName>
</protein>